<keyword evidence="6" id="KW-1003">Cell membrane</keyword>
<dbReference type="RefSeq" id="WP_045805177.1">
    <property type="nucleotide sequence ID" value="NZ_LANU01000003.1"/>
</dbReference>
<dbReference type="EMBL" id="LANU01000003">
    <property type="protein sequence ID" value="KJV63445.1"/>
    <property type="molecule type" value="Genomic_DNA"/>
</dbReference>
<keyword evidence="3 6" id="KW-0812">Transmembrane</keyword>
<dbReference type="PROSITE" id="PS50895">
    <property type="entry name" value="SURF1"/>
    <property type="match status" value="1"/>
</dbReference>
<dbReference type="Pfam" id="PF02104">
    <property type="entry name" value="SURF1"/>
    <property type="match status" value="1"/>
</dbReference>
<dbReference type="PATRIC" id="fig|1359167.3.peg.865"/>
<dbReference type="GO" id="GO:0005886">
    <property type="term" value="C:plasma membrane"/>
    <property type="evidence" value="ECO:0007669"/>
    <property type="project" value="UniProtKB-SubCell"/>
</dbReference>
<gene>
    <name evidence="7" type="ORF">EMUCRT_0899</name>
</gene>
<evidence type="ECO:0000256" key="2">
    <source>
        <dbReference type="ARBA" id="ARBA00007165"/>
    </source>
</evidence>
<name>A0A0F3N5U1_9RICK</name>
<dbReference type="CDD" id="cd06662">
    <property type="entry name" value="SURF1"/>
    <property type="match status" value="1"/>
</dbReference>
<protein>
    <recommendedName>
        <fullName evidence="6">SURF1-like protein</fullName>
    </recommendedName>
</protein>
<keyword evidence="5 6" id="KW-0472">Membrane</keyword>
<accession>A0A0F3N5U1</accession>
<organism evidence="7 8">
    <name type="scientific">Ehrlichia cf. muris str. EmCRT</name>
    <dbReference type="NCBI Taxonomy" id="1359167"/>
    <lineage>
        <taxon>Bacteria</taxon>
        <taxon>Pseudomonadati</taxon>
        <taxon>Pseudomonadota</taxon>
        <taxon>Alphaproteobacteria</taxon>
        <taxon>Rickettsiales</taxon>
        <taxon>Anaplasmataceae</taxon>
        <taxon>Ehrlichia</taxon>
    </lineage>
</organism>
<evidence type="ECO:0000256" key="1">
    <source>
        <dbReference type="ARBA" id="ARBA00004370"/>
    </source>
</evidence>
<evidence type="ECO:0000256" key="3">
    <source>
        <dbReference type="ARBA" id="ARBA00022692"/>
    </source>
</evidence>
<evidence type="ECO:0000313" key="8">
    <source>
        <dbReference type="Proteomes" id="UP000033546"/>
    </source>
</evidence>
<dbReference type="InterPro" id="IPR045214">
    <property type="entry name" value="Surf1/Surf4"/>
</dbReference>
<dbReference type="AlphaFoldDB" id="A0A0F3N5U1"/>
<evidence type="ECO:0000256" key="4">
    <source>
        <dbReference type="ARBA" id="ARBA00022989"/>
    </source>
</evidence>
<evidence type="ECO:0000313" key="7">
    <source>
        <dbReference type="EMBL" id="KJV63445.1"/>
    </source>
</evidence>
<feature type="transmembrane region" description="Helical" evidence="6">
    <location>
        <begin position="6"/>
        <end position="25"/>
    </location>
</feature>
<comment type="similarity">
    <text evidence="2 6">Belongs to the SURF1 family.</text>
</comment>
<comment type="caution">
    <text evidence="7">The sequence shown here is derived from an EMBL/GenBank/DDBJ whole genome shotgun (WGS) entry which is preliminary data.</text>
</comment>
<reference evidence="7 8" key="1">
    <citation type="submission" date="2015-02" db="EMBL/GenBank/DDBJ databases">
        <title>Genome Sequencing of Rickettsiales.</title>
        <authorList>
            <person name="Daugherty S.C."/>
            <person name="Su Q."/>
            <person name="Abolude K."/>
            <person name="Beier-Sexton M."/>
            <person name="Carlyon J.A."/>
            <person name="Carter R."/>
            <person name="Day N.P."/>
            <person name="Dumler S.J."/>
            <person name="Dyachenko V."/>
            <person name="Godinez A."/>
            <person name="Kurtti T.J."/>
            <person name="Lichay M."/>
            <person name="Mullins K.E."/>
            <person name="Ott S."/>
            <person name="Pappas-Brown V."/>
            <person name="Paris D.H."/>
            <person name="Patel P."/>
            <person name="Richards A.L."/>
            <person name="Sadzewicz L."/>
            <person name="Sears K."/>
            <person name="Seidman D."/>
            <person name="Sengamalay N."/>
            <person name="Stenos J."/>
            <person name="Tallon L.J."/>
            <person name="Vincent G."/>
            <person name="Fraser C.M."/>
            <person name="Munderloh U."/>
            <person name="Dunning-Hotopp J.C."/>
        </authorList>
    </citation>
    <scope>NUCLEOTIDE SEQUENCE [LARGE SCALE GENOMIC DNA]</scope>
    <source>
        <strain evidence="7 8">EmCRT</strain>
    </source>
</reference>
<dbReference type="InterPro" id="IPR002994">
    <property type="entry name" value="Surf1/Shy1"/>
</dbReference>
<dbReference type="Proteomes" id="UP000033546">
    <property type="component" value="Unassembled WGS sequence"/>
</dbReference>
<dbReference type="PANTHER" id="PTHR23427:SF2">
    <property type="entry name" value="SURFEIT LOCUS PROTEIN 1"/>
    <property type="match status" value="1"/>
</dbReference>
<proteinExistence type="inferred from homology"/>
<evidence type="ECO:0000256" key="6">
    <source>
        <dbReference type="RuleBase" id="RU363076"/>
    </source>
</evidence>
<sequence>MWLRLIVVFIIPFSTMVFLGTWQVFRLKEKIEIITTMQAPSTKLLSYDLVKQSYKSIKANGAFDNDHLFFVFAGRLGYYVLQPFHLSDGKYILVNKGTVLDKMSKFEVFNSNQLDVQGILYCDSYKKVGWFIKNDIDANVWFWFDIKNMMKQIKIPLENCIIWADNTVAFDGITANVPLKIRNDHLEYIVTWYLLALIWLIGYTCLCYYK</sequence>
<dbReference type="PANTHER" id="PTHR23427">
    <property type="entry name" value="SURFEIT LOCUS PROTEIN"/>
    <property type="match status" value="1"/>
</dbReference>
<feature type="transmembrane region" description="Helical" evidence="6">
    <location>
        <begin position="190"/>
        <end position="209"/>
    </location>
</feature>
<evidence type="ECO:0000256" key="5">
    <source>
        <dbReference type="ARBA" id="ARBA00023136"/>
    </source>
</evidence>
<comment type="subcellular location">
    <subcellularLocation>
        <location evidence="6">Cell membrane</location>
        <topology evidence="6">Multi-pass membrane protein</topology>
    </subcellularLocation>
    <subcellularLocation>
        <location evidence="1">Membrane</location>
    </subcellularLocation>
</comment>
<keyword evidence="4 6" id="KW-1133">Transmembrane helix</keyword>